<organism evidence="19 20">
    <name type="scientific">Pseudomonas mosselii</name>
    <dbReference type="NCBI Taxonomy" id="78327"/>
    <lineage>
        <taxon>Bacteria</taxon>
        <taxon>Pseudomonadati</taxon>
        <taxon>Pseudomonadota</taxon>
        <taxon>Gammaproteobacteria</taxon>
        <taxon>Pseudomonadales</taxon>
        <taxon>Pseudomonadaceae</taxon>
        <taxon>Pseudomonas</taxon>
    </lineage>
</organism>
<sequence>MGKSHNTSGAARHLLNRHKTLLALGVALALGCAQAHAEVVELDIPAQPLSSALNDLGRQANLQILYSPEIVRGLSSVSIHGRLDSLEALRRLVQGTGITYQVNGNVVTLNNRIDANNHAINLDSTAVTAFQLGEMTENTGSYTTGAVTAGGKTPQALRDIAQSVSVVSSQRIQDQGLHNVSQVLNQATGITLVGGNDNDVAIYSRGFKITNVTTDGGAPNMREESYQSLPDMIQYDHIEILRGADGLNSGTGEPGGTINLVRKRALDHTQVKLATSAGSWDNYRQEIDVTGPLGFDGRLRGRFGAAYEDRGYFYDGADSQKQAFFGVLEADFTPDTTVSVGGSYEKRDMDGYWDNGLVRASTGDDLGLSRDKSLAADWSSANSESMEGFIKVEHSLNEHWKADASYTYSKYDAHHDLGQVTTALNPVTNSGTNFTRTVREFQNEQNTVAANLHGTFEAFGREHELLIGADHENIHKYYADFSRNSPGVPVDVYNDDIGSLPKPVKPTMYYEYPVWDTKKTGGYVTLKARLADPLKLIVGARYNDYQDTQVSVVPDFGSTFGLGGKNSGVITPYGGLIYDLDDNWSVYTSYAEIYKPQTNYLTAGETQLKPIEGKTYEFGVKSAFYDGRLNFSSAVYYTKRENEAVLVEYADTATNNCCYVAGGEVVSRGWDTEISGELAEGWQVSAGYTYNINKQRTAADASNTGLPLSSQTPKHLFKFFTTYQLPGELERWKVGLGANIQSRNAVNGTVRTRLSDGTLSPGTSPYSYVQPGYAVWNSLIEYRINENWTAALNGNNLFDKKYYQTIGSSVRGNWYGEPRNYMLSLRATF</sequence>
<evidence type="ECO:0000256" key="2">
    <source>
        <dbReference type="ARBA" id="ARBA00009810"/>
    </source>
</evidence>
<dbReference type="NCBIfam" id="TIGR01783">
    <property type="entry name" value="TonB-siderophor"/>
    <property type="match status" value="1"/>
</dbReference>
<dbReference type="InterPro" id="IPR039426">
    <property type="entry name" value="TonB-dep_rcpt-like"/>
</dbReference>
<accession>A0A5R8YRE9</accession>
<keyword evidence="10 16" id="KW-0798">TonB box</keyword>
<name>A0A5R8YRE9_9PSED</name>
<keyword evidence="4 14" id="KW-1134">Transmembrane beta strand</keyword>
<dbReference type="GO" id="GO:0015891">
    <property type="term" value="P:siderophore transport"/>
    <property type="evidence" value="ECO:0007669"/>
    <property type="project" value="InterPro"/>
</dbReference>
<feature type="chain" id="PRO_5024460695" evidence="17">
    <location>
        <begin position="38"/>
        <end position="829"/>
    </location>
</feature>
<evidence type="ECO:0000256" key="6">
    <source>
        <dbReference type="ARBA" id="ARBA00022692"/>
    </source>
</evidence>
<reference evidence="19 20" key="1">
    <citation type="submission" date="2019-05" db="EMBL/GenBank/DDBJ databases">
        <title>Pseudomonas sp. SC006 isolated from lettuce that can produce HBGAs.</title>
        <authorList>
            <person name="Wang D."/>
            <person name="Liao N."/>
            <person name="Liu D."/>
            <person name="Zhang Z."/>
            <person name="Zou S."/>
        </authorList>
    </citation>
    <scope>NUCLEOTIDE SEQUENCE [LARGE SCALE GENOMIC DNA]</scope>
    <source>
        <strain evidence="19 20">SC006</strain>
    </source>
</reference>
<dbReference type="Gene3D" id="2.40.170.20">
    <property type="entry name" value="TonB-dependent receptor, beta-barrel domain"/>
    <property type="match status" value="1"/>
</dbReference>
<dbReference type="InterPro" id="IPR010105">
    <property type="entry name" value="TonB_sidphr_rcpt"/>
</dbReference>
<dbReference type="SMART" id="SM00965">
    <property type="entry name" value="STN"/>
    <property type="match status" value="1"/>
</dbReference>
<keyword evidence="3 14" id="KW-0813">Transport</keyword>
<evidence type="ECO:0000256" key="8">
    <source>
        <dbReference type="ARBA" id="ARBA00023004"/>
    </source>
</evidence>
<comment type="similarity">
    <text evidence="2 14 16">Belongs to the TonB-dependent receptor family.</text>
</comment>
<evidence type="ECO:0000256" key="9">
    <source>
        <dbReference type="ARBA" id="ARBA00023065"/>
    </source>
</evidence>
<evidence type="ECO:0000256" key="3">
    <source>
        <dbReference type="ARBA" id="ARBA00022448"/>
    </source>
</evidence>
<dbReference type="GO" id="GO:0038023">
    <property type="term" value="F:signaling receptor activity"/>
    <property type="evidence" value="ECO:0007669"/>
    <property type="project" value="InterPro"/>
</dbReference>
<evidence type="ECO:0000256" key="13">
    <source>
        <dbReference type="ARBA" id="ARBA00023237"/>
    </source>
</evidence>
<dbReference type="PROSITE" id="PS52016">
    <property type="entry name" value="TONB_DEPENDENT_REC_3"/>
    <property type="match status" value="1"/>
</dbReference>
<evidence type="ECO:0000256" key="16">
    <source>
        <dbReference type="RuleBase" id="RU003357"/>
    </source>
</evidence>
<evidence type="ECO:0000256" key="17">
    <source>
        <dbReference type="SAM" id="SignalP"/>
    </source>
</evidence>
<dbReference type="PROSITE" id="PS01156">
    <property type="entry name" value="TONB_DEPENDENT_REC_2"/>
    <property type="match status" value="1"/>
</dbReference>
<evidence type="ECO:0000259" key="18">
    <source>
        <dbReference type="SMART" id="SM00965"/>
    </source>
</evidence>
<keyword evidence="5" id="KW-0410">Iron transport</keyword>
<keyword evidence="12 19" id="KW-0675">Receptor</keyword>
<dbReference type="CDD" id="cd01347">
    <property type="entry name" value="ligand_gated_channel"/>
    <property type="match status" value="1"/>
</dbReference>
<dbReference type="RefSeq" id="WP_138220987.1">
    <property type="nucleotide sequence ID" value="NZ_VAUO01000010.1"/>
</dbReference>
<evidence type="ECO:0000256" key="12">
    <source>
        <dbReference type="ARBA" id="ARBA00023170"/>
    </source>
</evidence>
<evidence type="ECO:0000256" key="10">
    <source>
        <dbReference type="ARBA" id="ARBA00023077"/>
    </source>
</evidence>
<evidence type="ECO:0000256" key="7">
    <source>
        <dbReference type="ARBA" id="ARBA00022729"/>
    </source>
</evidence>
<dbReference type="Pfam" id="PF07660">
    <property type="entry name" value="STN"/>
    <property type="match status" value="1"/>
</dbReference>
<comment type="subcellular location">
    <subcellularLocation>
        <location evidence="1 14">Cell outer membrane</location>
        <topology evidence="1 14">Multi-pass membrane protein</topology>
    </subcellularLocation>
</comment>
<dbReference type="InterPro" id="IPR012910">
    <property type="entry name" value="Plug_dom"/>
</dbReference>
<dbReference type="PANTHER" id="PTHR32552:SF74">
    <property type="entry name" value="HYDROXAMATE SIDEROPHORE RECEPTOR FHUE"/>
    <property type="match status" value="1"/>
</dbReference>
<dbReference type="PROSITE" id="PS51257">
    <property type="entry name" value="PROKAR_LIPOPROTEIN"/>
    <property type="match status" value="1"/>
</dbReference>
<evidence type="ECO:0000256" key="4">
    <source>
        <dbReference type="ARBA" id="ARBA00022452"/>
    </source>
</evidence>
<dbReference type="EMBL" id="VAUO01000010">
    <property type="protein sequence ID" value="TLP56041.1"/>
    <property type="molecule type" value="Genomic_DNA"/>
</dbReference>
<dbReference type="Gene3D" id="3.55.50.30">
    <property type="match status" value="1"/>
</dbReference>
<gene>
    <name evidence="19" type="ORF">FEM01_18810</name>
</gene>
<comment type="caution">
    <text evidence="19">The sequence shown here is derived from an EMBL/GenBank/DDBJ whole genome shotgun (WGS) entry which is preliminary data.</text>
</comment>
<evidence type="ECO:0000256" key="11">
    <source>
        <dbReference type="ARBA" id="ARBA00023136"/>
    </source>
</evidence>
<proteinExistence type="inferred from homology"/>
<evidence type="ECO:0000256" key="14">
    <source>
        <dbReference type="PROSITE-ProRule" id="PRU01360"/>
    </source>
</evidence>
<dbReference type="InterPro" id="IPR037066">
    <property type="entry name" value="Plug_dom_sf"/>
</dbReference>
<protein>
    <submittedName>
        <fullName evidence="19">TonB-dependent siderophore receptor</fullName>
    </submittedName>
</protein>
<evidence type="ECO:0000256" key="1">
    <source>
        <dbReference type="ARBA" id="ARBA00004571"/>
    </source>
</evidence>
<dbReference type="InterPro" id="IPR010917">
    <property type="entry name" value="TonB_rcpt_CS"/>
</dbReference>
<evidence type="ECO:0000256" key="5">
    <source>
        <dbReference type="ARBA" id="ARBA00022496"/>
    </source>
</evidence>
<feature type="signal peptide" evidence="17">
    <location>
        <begin position="1"/>
        <end position="37"/>
    </location>
</feature>
<dbReference type="Pfam" id="PF00593">
    <property type="entry name" value="TonB_dep_Rec_b-barrel"/>
    <property type="match status" value="1"/>
</dbReference>
<dbReference type="PANTHER" id="PTHR32552">
    <property type="entry name" value="FERRICHROME IRON RECEPTOR-RELATED"/>
    <property type="match status" value="1"/>
</dbReference>
<dbReference type="SUPFAM" id="SSF56935">
    <property type="entry name" value="Porins"/>
    <property type="match status" value="1"/>
</dbReference>
<keyword evidence="7 17" id="KW-0732">Signal</keyword>
<evidence type="ECO:0000256" key="15">
    <source>
        <dbReference type="PROSITE-ProRule" id="PRU10144"/>
    </source>
</evidence>
<keyword evidence="8" id="KW-0408">Iron</keyword>
<dbReference type="OrthoDB" id="8663017at2"/>
<dbReference type="InterPro" id="IPR000531">
    <property type="entry name" value="Beta-barrel_TonB"/>
</dbReference>
<evidence type="ECO:0000313" key="20">
    <source>
        <dbReference type="Proteomes" id="UP000309819"/>
    </source>
</evidence>
<feature type="short sequence motif" description="TonB C-terminal box" evidence="15">
    <location>
        <begin position="812"/>
        <end position="829"/>
    </location>
</feature>
<feature type="domain" description="Secretin/TonB short N-terminal" evidence="18">
    <location>
        <begin position="62"/>
        <end position="112"/>
    </location>
</feature>
<keyword evidence="11 14" id="KW-0472">Membrane</keyword>
<dbReference type="InterPro" id="IPR036942">
    <property type="entry name" value="Beta-barrel_TonB_sf"/>
</dbReference>
<dbReference type="Pfam" id="PF07715">
    <property type="entry name" value="Plug"/>
    <property type="match status" value="1"/>
</dbReference>
<keyword evidence="9" id="KW-0406">Ion transport</keyword>
<keyword evidence="13 14" id="KW-0998">Cell outer membrane</keyword>
<dbReference type="AlphaFoldDB" id="A0A5R8YRE9"/>
<dbReference type="Proteomes" id="UP000309819">
    <property type="component" value="Unassembled WGS sequence"/>
</dbReference>
<keyword evidence="6 14" id="KW-0812">Transmembrane</keyword>
<keyword evidence="20" id="KW-1185">Reference proteome</keyword>
<evidence type="ECO:0000313" key="19">
    <source>
        <dbReference type="EMBL" id="TLP56041.1"/>
    </source>
</evidence>
<dbReference type="Gene3D" id="2.170.130.10">
    <property type="entry name" value="TonB-dependent receptor, plug domain"/>
    <property type="match status" value="1"/>
</dbReference>
<dbReference type="InterPro" id="IPR011662">
    <property type="entry name" value="Secretin/TonB_short_N"/>
</dbReference>
<dbReference type="GO" id="GO:0009279">
    <property type="term" value="C:cell outer membrane"/>
    <property type="evidence" value="ECO:0007669"/>
    <property type="project" value="UniProtKB-SubCell"/>
</dbReference>
<dbReference type="GO" id="GO:0015344">
    <property type="term" value="F:siderophore uptake transmembrane transporter activity"/>
    <property type="evidence" value="ECO:0007669"/>
    <property type="project" value="TreeGrafter"/>
</dbReference>